<comment type="caution">
    <text evidence="6">The sequence shown here is derived from an EMBL/GenBank/DDBJ whole genome shotgun (WGS) entry which is preliminary data.</text>
</comment>
<evidence type="ECO:0000313" key="7">
    <source>
        <dbReference type="Proteomes" id="UP001153069"/>
    </source>
</evidence>
<dbReference type="InterPro" id="IPR029063">
    <property type="entry name" value="SAM-dependent_MTases_sf"/>
</dbReference>
<keyword evidence="5" id="KW-0812">Transmembrane</keyword>
<accession>A0A9N8E9Q3</accession>
<proteinExistence type="predicted"/>
<keyword evidence="1" id="KW-0489">Methyltransferase</keyword>
<keyword evidence="4" id="KW-0443">Lipid metabolism</keyword>
<name>A0A9N8E9Q3_9STRA</name>
<evidence type="ECO:0000313" key="6">
    <source>
        <dbReference type="EMBL" id="CAB9517371.1"/>
    </source>
</evidence>
<dbReference type="AlphaFoldDB" id="A0A9N8E9Q3"/>
<dbReference type="GO" id="GO:0032259">
    <property type="term" value="P:methylation"/>
    <property type="evidence" value="ECO:0007669"/>
    <property type="project" value="UniProtKB-KW"/>
</dbReference>
<dbReference type="InterPro" id="IPR050723">
    <property type="entry name" value="CFA/CMAS"/>
</dbReference>
<sequence>MGAVGCQRQWSEVFRFLWKPWNSSLNLLTWAISIYLAISLTGTAAAVIPFYLAFLVIYDIMYYGYSISVIDETETLSAGYNVGYLMDDGGSATGDGLDYGFNFYDGNFKKDRRQAQLDKFQYCFDKLDLASGMTLIDFGCGCGDWLNYVRSRGVIGIGVNITPAQVKVCHERGLNVLLTDWKKIEGNPEFEKQLYGKADAVTCWDTIEHYVPAKYSQNQTMQDAIYTQLFRLIQKCLRPDSKVGRAWTSCLHYAPTKPSWKRSFNDYLLDKFHSGCYPDYTNRQLTQNAERASMKQILERNLTEDYYMTSVLSPEHFGRHKMKLTFYRFVVVSLWIVFDPNWIQRYMWFNQEAWMDQFDPEKLEDSPMQLLWIMWERC</sequence>
<evidence type="ECO:0000256" key="2">
    <source>
        <dbReference type="ARBA" id="ARBA00022679"/>
    </source>
</evidence>
<evidence type="ECO:0000256" key="1">
    <source>
        <dbReference type="ARBA" id="ARBA00022603"/>
    </source>
</evidence>
<organism evidence="6 7">
    <name type="scientific">Seminavis robusta</name>
    <dbReference type="NCBI Taxonomy" id="568900"/>
    <lineage>
        <taxon>Eukaryota</taxon>
        <taxon>Sar</taxon>
        <taxon>Stramenopiles</taxon>
        <taxon>Ochrophyta</taxon>
        <taxon>Bacillariophyta</taxon>
        <taxon>Bacillariophyceae</taxon>
        <taxon>Bacillariophycidae</taxon>
        <taxon>Naviculales</taxon>
        <taxon>Naviculaceae</taxon>
        <taxon>Seminavis</taxon>
    </lineage>
</organism>
<feature type="transmembrane region" description="Helical" evidence="5">
    <location>
        <begin position="27"/>
        <end position="58"/>
    </location>
</feature>
<dbReference type="GO" id="GO:0008168">
    <property type="term" value="F:methyltransferase activity"/>
    <property type="evidence" value="ECO:0007669"/>
    <property type="project" value="UniProtKB-KW"/>
</dbReference>
<dbReference type="GO" id="GO:0006629">
    <property type="term" value="P:lipid metabolic process"/>
    <property type="evidence" value="ECO:0007669"/>
    <property type="project" value="UniProtKB-KW"/>
</dbReference>
<reference evidence="6" key="1">
    <citation type="submission" date="2020-06" db="EMBL/GenBank/DDBJ databases">
        <authorList>
            <consortium name="Plant Systems Biology data submission"/>
        </authorList>
    </citation>
    <scope>NUCLEOTIDE SEQUENCE</scope>
    <source>
        <strain evidence="6">D6</strain>
    </source>
</reference>
<dbReference type="CDD" id="cd02440">
    <property type="entry name" value="AdoMet_MTases"/>
    <property type="match status" value="1"/>
</dbReference>
<dbReference type="Gene3D" id="3.40.50.150">
    <property type="entry name" value="Vaccinia Virus protein VP39"/>
    <property type="match status" value="1"/>
</dbReference>
<protein>
    <submittedName>
        <fullName evidence="6">Cyclopropane-fatty-acyl-phospholipid synthase</fullName>
    </submittedName>
</protein>
<keyword evidence="2" id="KW-0808">Transferase</keyword>
<keyword evidence="5" id="KW-0472">Membrane</keyword>
<dbReference type="PANTHER" id="PTHR43667:SF1">
    <property type="entry name" value="CYCLOPROPANE-FATTY-ACYL-PHOSPHOLIPID SYNTHASE"/>
    <property type="match status" value="1"/>
</dbReference>
<dbReference type="SUPFAM" id="SSF53335">
    <property type="entry name" value="S-adenosyl-L-methionine-dependent methyltransferases"/>
    <property type="match status" value="1"/>
</dbReference>
<evidence type="ECO:0000256" key="4">
    <source>
        <dbReference type="ARBA" id="ARBA00023098"/>
    </source>
</evidence>
<keyword evidence="3" id="KW-0949">S-adenosyl-L-methionine</keyword>
<evidence type="ECO:0000256" key="3">
    <source>
        <dbReference type="ARBA" id="ARBA00022691"/>
    </source>
</evidence>
<keyword evidence="7" id="KW-1185">Reference proteome</keyword>
<dbReference type="Pfam" id="PF02353">
    <property type="entry name" value="CMAS"/>
    <property type="match status" value="1"/>
</dbReference>
<dbReference type="Proteomes" id="UP001153069">
    <property type="component" value="Unassembled WGS sequence"/>
</dbReference>
<dbReference type="PANTHER" id="PTHR43667">
    <property type="entry name" value="CYCLOPROPANE-FATTY-ACYL-PHOSPHOLIPID SYNTHASE"/>
    <property type="match status" value="1"/>
</dbReference>
<dbReference type="EMBL" id="CAICTM010000851">
    <property type="protein sequence ID" value="CAB9517371.1"/>
    <property type="molecule type" value="Genomic_DNA"/>
</dbReference>
<evidence type="ECO:0000256" key="5">
    <source>
        <dbReference type="SAM" id="Phobius"/>
    </source>
</evidence>
<keyword evidence="5" id="KW-1133">Transmembrane helix</keyword>
<gene>
    <name evidence="6" type="ORF">SEMRO_852_G210950.1</name>
</gene>